<reference evidence="17 18" key="1">
    <citation type="journal article" date="2016" name="Nat. Commun.">
        <title>Thousands of microbial genomes shed light on interconnected biogeochemical processes in an aquifer system.</title>
        <authorList>
            <person name="Anantharaman K."/>
            <person name="Brown C.T."/>
            <person name="Hug L.A."/>
            <person name="Sharon I."/>
            <person name="Castelle C.J."/>
            <person name="Probst A.J."/>
            <person name="Thomas B.C."/>
            <person name="Singh A."/>
            <person name="Wilkins M.J."/>
            <person name="Karaoz U."/>
            <person name="Brodie E.L."/>
            <person name="Williams K.H."/>
            <person name="Hubbard S.S."/>
            <person name="Banfield J.F."/>
        </authorList>
    </citation>
    <scope>NUCLEOTIDE SEQUENCE [LARGE SCALE GENOMIC DNA]</scope>
</reference>
<dbReference type="InterPro" id="IPR021130">
    <property type="entry name" value="PRib-ATP_PPHydrolase-like"/>
</dbReference>
<dbReference type="EMBL" id="MFTI01000019">
    <property type="protein sequence ID" value="OGI59997.1"/>
    <property type="molecule type" value="Genomic_DNA"/>
</dbReference>
<evidence type="ECO:0000256" key="10">
    <source>
        <dbReference type="ARBA" id="ARBA00022741"/>
    </source>
</evidence>
<dbReference type="SUPFAM" id="SSF141734">
    <property type="entry name" value="HisI-like"/>
    <property type="match status" value="1"/>
</dbReference>
<feature type="domain" description="Phosphoribosyl-AMP cyclohydrolase" evidence="16">
    <location>
        <begin position="32"/>
        <end position="104"/>
    </location>
</feature>
<evidence type="ECO:0000256" key="7">
    <source>
        <dbReference type="ARBA" id="ARBA00008299"/>
    </source>
</evidence>
<comment type="catalytic activity">
    <reaction evidence="2 15">
        <text>1-(5-phospho-beta-D-ribosyl)-ATP + H2O = 1-(5-phospho-beta-D-ribosyl)-5'-AMP + diphosphate + H(+)</text>
        <dbReference type="Rhea" id="RHEA:22828"/>
        <dbReference type="ChEBI" id="CHEBI:15377"/>
        <dbReference type="ChEBI" id="CHEBI:15378"/>
        <dbReference type="ChEBI" id="CHEBI:33019"/>
        <dbReference type="ChEBI" id="CHEBI:59457"/>
        <dbReference type="ChEBI" id="CHEBI:73183"/>
        <dbReference type="EC" id="3.6.1.31"/>
    </reaction>
</comment>
<keyword evidence="13 15" id="KW-0368">Histidine biosynthesis</keyword>
<evidence type="ECO:0000256" key="9">
    <source>
        <dbReference type="ARBA" id="ARBA00022605"/>
    </source>
</evidence>
<protein>
    <recommendedName>
        <fullName evidence="15">Histidine biosynthesis bifunctional protein HisIE</fullName>
    </recommendedName>
    <domain>
        <recommendedName>
            <fullName evidence="15">Phosphoribosyl-AMP cyclohydrolase</fullName>
            <shortName evidence="15">PRA-CH</shortName>
            <ecNumber evidence="15">3.5.4.19</ecNumber>
        </recommendedName>
    </domain>
    <domain>
        <recommendedName>
            <fullName evidence="15">Phosphoribosyl-ATP pyrophosphatase</fullName>
            <shortName evidence="15">PRA-PH</shortName>
            <ecNumber evidence="15">3.6.1.31</ecNumber>
        </recommendedName>
    </domain>
</protein>
<dbReference type="Gene3D" id="1.10.287.1080">
    <property type="entry name" value="MazG-like"/>
    <property type="match status" value="1"/>
</dbReference>
<proteinExistence type="inferred from homology"/>
<evidence type="ECO:0000256" key="2">
    <source>
        <dbReference type="ARBA" id="ARBA00001460"/>
    </source>
</evidence>
<dbReference type="InterPro" id="IPR002496">
    <property type="entry name" value="PRib_AMP_CycHydrolase_dom"/>
</dbReference>
<dbReference type="UniPathway" id="UPA00031">
    <property type="reaction ID" value="UER00007"/>
</dbReference>
<feature type="region of interest" description="Phosphoribosyl-ATP pyrophosphohydrolase" evidence="15">
    <location>
        <begin position="113"/>
        <end position="201"/>
    </location>
</feature>
<dbReference type="CDD" id="cd11534">
    <property type="entry name" value="NTP-PPase_HisIE_like"/>
    <property type="match status" value="1"/>
</dbReference>
<dbReference type="EC" id="3.5.4.19" evidence="15"/>
<dbReference type="HAMAP" id="MF_01020">
    <property type="entry name" value="HisE"/>
    <property type="match status" value="1"/>
</dbReference>
<dbReference type="NCBIfam" id="NF002747">
    <property type="entry name" value="PRK02759.1"/>
    <property type="match status" value="1"/>
</dbReference>
<evidence type="ECO:0000313" key="18">
    <source>
        <dbReference type="Proteomes" id="UP000177869"/>
    </source>
</evidence>
<organism evidence="17 18">
    <name type="scientific">Candidatus Nomurabacteria bacterium RIFCSPHIGHO2_01_FULL_38_19</name>
    <dbReference type="NCBI Taxonomy" id="1801732"/>
    <lineage>
        <taxon>Bacteria</taxon>
        <taxon>Candidatus Nomuraibacteriota</taxon>
    </lineage>
</organism>
<dbReference type="Pfam" id="PF01503">
    <property type="entry name" value="PRA-PH"/>
    <property type="match status" value="1"/>
</dbReference>
<evidence type="ECO:0000256" key="13">
    <source>
        <dbReference type="ARBA" id="ARBA00023102"/>
    </source>
</evidence>
<evidence type="ECO:0000256" key="12">
    <source>
        <dbReference type="ARBA" id="ARBA00022840"/>
    </source>
</evidence>
<keyword evidence="11 15" id="KW-0378">Hydrolase</keyword>
<dbReference type="NCBIfam" id="TIGR03188">
    <property type="entry name" value="histidine_hisI"/>
    <property type="match status" value="1"/>
</dbReference>
<dbReference type="GO" id="GO:0004635">
    <property type="term" value="F:phosphoribosyl-AMP cyclohydrolase activity"/>
    <property type="evidence" value="ECO:0007669"/>
    <property type="project" value="UniProtKB-UniRule"/>
</dbReference>
<sequence length="201" mass="22748">MKKENIKKINWVKVNDLVPAIVQDLSTGLVLMLGYMNQEALTKTISSGFVWFYSRTKKRLWMKGETSNNTLKVQDIKLDCDNDTLLIKALSQGPICHTGDLTCFSETPTNSPIRDLFTTIISRKKKLPKGSYTTSLFKAGLDKISLKVAEESLEVVHAAQKQTRARLVEEAVDLFYHLFVLLAEKSITLEQVESEIKKHSK</sequence>
<dbReference type="HAMAP" id="MF_01019">
    <property type="entry name" value="HisIE"/>
    <property type="match status" value="1"/>
</dbReference>
<dbReference type="Gene3D" id="3.10.20.810">
    <property type="entry name" value="Phosphoribosyl-AMP cyclohydrolase"/>
    <property type="match status" value="1"/>
</dbReference>
<gene>
    <name evidence="15" type="primary">hisI</name>
    <name evidence="15" type="synonym">hisIE</name>
    <name evidence="17" type="ORF">A2814_00435</name>
</gene>
<dbReference type="InterPro" id="IPR023019">
    <property type="entry name" value="His_synth_HisIE"/>
</dbReference>
<evidence type="ECO:0000256" key="15">
    <source>
        <dbReference type="HAMAP-Rule" id="MF_01019"/>
    </source>
</evidence>
<evidence type="ECO:0000256" key="11">
    <source>
        <dbReference type="ARBA" id="ARBA00022801"/>
    </source>
</evidence>
<comment type="pathway">
    <text evidence="5 15">Amino-acid biosynthesis; L-histidine biosynthesis; L-histidine from 5-phospho-alpha-D-ribose 1-diphosphate: step 2/9.</text>
</comment>
<dbReference type="PANTHER" id="PTHR42945:SF9">
    <property type="entry name" value="HISTIDINE BIOSYNTHESIS BIFUNCTIONAL PROTEIN HISIE"/>
    <property type="match status" value="1"/>
</dbReference>
<keyword evidence="9 15" id="KW-0028">Amino-acid biosynthesis</keyword>
<evidence type="ECO:0000259" key="16">
    <source>
        <dbReference type="Pfam" id="PF01502"/>
    </source>
</evidence>
<dbReference type="GO" id="GO:0004636">
    <property type="term" value="F:phosphoribosyl-ATP diphosphatase activity"/>
    <property type="evidence" value="ECO:0007669"/>
    <property type="project" value="UniProtKB-UniRule"/>
</dbReference>
<dbReference type="InterPro" id="IPR038019">
    <property type="entry name" value="PRib_AMP_CycHydrolase_sf"/>
</dbReference>
<name>A0A1F6URH5_9BACT</name>
<evidence type="ECO:0000256" key="8">
    <source>
        <dbReference type="ARBA" id="ARBA00022490"/>
    </source>
</evidence>
<dbReference type="Pfam" id="PF01502">
    <property type="entry name" value="PRA-CH"/>
    <property type="match status" value="1"/>
</dbReference>
<keyword evidence="10 15" id="KW-0547">Nucleotide-binding</keyword>
<dbReference type="SUPFAM" id="SSF101386">
    <property type="entry name" value="all-alpha NTP pyrophosphatases"/>
    <property type="match status" value="1"/>
</dbReference>
<comment type="catalytic activity">
    <reaction evidence="1 15">
        <text>1-(5-phospho-beta-D-ribosyl)-5'-AMP + H2O = 1-(5-phospho-beta-D-ribosyl)-5-[(5-phospho-beta-D-ribosylamino)methylideneamino]imidazole-4-carboxamide</text>
        <dbReference type="Rhea" id="RHEA:20049"/>
        <dbReference type="ChEBI" id="CHEBI:15377"/>
        <dbReference type="ChEBI" id="CHEBI:58435"/>
        <dbReference type="ChEBI" id="CHEBI:59457"/>
        <dbReference type="EC" id="3.5.4.19"/>
    </reaction>
</comment>
<keyword evidence="12 15" id="KW-0067">ATP-binding</keyword>
<evidence type="ECO:0000256" key="5">
    <source>
        <dbReference type="ARBA" id="ARBA00005204"/>
    </source>
</evidence>
<comment type="pathway">
    <text evidence="4 15">Amino-acid biosynthesis; L-histidine biosynthesis; L-histidine from 5-phospho-alpha-D-ribose 1-diphosphate: step 3/9.</text>
</comment>
<dbReference type="GO" id="GO:0005524">
    <property type="term" value="F:ATP binding"/>
    <property type="evidence" value="ECO:0007669"/>
    <property type="project" value="UniProtKB-KW"/>
</dbReference>
<feature type="region of interest" description="Phosphoribosyl-AMP cyclohydrolase" evidence="15">
    <location>
        <begin position="1"/>
        <end position="112"/>
    </location>
</feature>
<evidence type="ECO:0000313" key="17">
    <source>
        <dbReference type="EMBL" id="OGI59997.1"/>
    </source>
</evidence>
<evidence type="ECO:0000256" key="3">
    <source>
        <dbReference type="ARBA" id="ARBA00004496"/>
    </source>
</evidence>
<dbReference type="AlphaFoldDB" id="A0A1F6URH5"/>
<keyword evidence="14 15" id="KW-0511">Multifunctional enzyme</keyword>
<comment type="similarity">
    <text evidence="7 15">In the N-terminal section; belongs to the PRA-CH family.</text>
</comment>
<keyword evidence="8 15" id="KW-0963">Cytoplasm</keyword>
<evidence type="ECO:0000256" key="4">
    <source>
        <dbReference type="ARBA" id="ARBA00005169"/>
    </source>
</evidence>
<comment type="similarity">
    <text evidence="6 15">In the C-terminal section; belongs to the PRA-PH family.</text>
</comment>
<evidence type="ECO:0000256" key="6">
    <source>
        <dbReference type="ARBA" id="ARBA00007731"/>
    </source>
</evidence>
<dbReference type="GO" id="GO:0005737">
    <property type="term" value="C:cytoplasm"/>
    <property type="evidence" value="ECO:0007669"/>
    <property type="project" value="UniProtKB-SubCell"/>
</dbReference>
<dbReference type="GO" id="GO:0000105">
    <property type="term" value="P:L-histidine biosynthetic process"/>
    <property type="evidence" value="ECO:0007669"/>
    <property type="project" value="UniProtKB-UniRule"/>
</dbReference>
<evidence type="ECO:0000256" key="1">
    <source>
        <dbReference type="ARBA" id="ARBA00000024"/>
    </source>
</evidence>
<comment type="subcellular location">
    <subcellularLocation>
        <location evidence="3 15">Cytoplasm</location>
    </subcellularLocation>
</comment>
<comment type="caution">
    <text evidence="17">The sequence shown here is derived from an EMBL/GenBank/DDBJ whole genome shotgun (WGS) entry which is preliminary data.</text>
</comment>
<dbReference type="EC" id="3.6.1.31" evidence="15"/>
<dbReference type="Proteomes" id="UP000177869">
    <property type="component" value="Unassembled WGS sequence"/>
</dbReference>
<dbReference type="FunFam" id="3.10.20.810:FF:000001">
    <property type="entry name" value="Histidine biosynthesis bifunctional protein HisIE"/>
    <property type="match status" value="1"/>
</dbReference>
<accession>A0A1F6URH5</accession>
<dbReference type="PANTHER" id="PTHR42945">
    <property type="entry name" value="HISTIDINE BIOSYNTHESIS BIFUNCTIONAL PROTEIN"/>
    <property type="match status" value="1"/>
</dbReference>
<evidence type="ECO:0000256" key="14">
    <source>
        <dbReference type="ARBA" id="ARBA00023268"/>
    </source>
</evidence>
<dbReference type="NCBIfam" id="NF000768">
    <property type="entry name" value="PRK00051.1"/>
    <property type="match status" value="1"/>
</dbReference>
<dbReference type="STRING" id="1801732.A2814_00435"/>
<dbReference type="InterPro" id="IPR008179">
    <property type="entry name" value="HisE"/>
</dbReference>